<feature type="transmembrane region" description="Helical" evidence="7">
    <location>
        <begin position="281"/>
        <end position="307"/>
    </location>
</feature>
<keyword evidence="6 7" id="KW-0472">Membrane</keyword>
<dbReference type="EMBL" id="JAJEKE010000013">
    <property type="protein sequence ID" value="MCQ1530634.1"/>
    <property type="molecule type" value="Genomic_DNA"/>
</dbReference>
<feature type="transmembrane region" description="Helical" evidence="7">
    <location>
        <begin position="178"/>
        <end position="197"/>
    </location>
</feature>
<evidence type="ECO:0000256" key="7">
    <source>
        <dbReference type="RuleBase" id="RU363032"/>
    </source>
</evidence>
<evidence type="ECO:0000256" key="3">
    <source>
        <dbReference type="ARBA" id="ARBA00022475"/>
    </source>
</evidence>
<feature type="transmembrane region" description="Helical" evidence="7">
    <location>
        <begin position="134"/>
        <end position="158"/>
    </location>
</feature>
<dbReference type="Proteomes" id="UP001651880">
    <property type="component" value="Unassembled WGS sequence"/>
</dbReference>
<dbReference type="InterPro" id="IPR035906">
    <property type="entry name" value="MetI-like_sf"/>
</dbReference>
<evidence type="ECO:0000259" key="8">
    <source>
        <dbReference type="PROSITE" id="PS50928"/>
    </source>
</evidence>
<reference evidence="9 10" key="1">
    <citation type="submission" date="2021-10" db="EMBL/GenBank/DDBJ databases">
        <title>Lutispora strain m25 sp. nov., a thermophilic, non-spore-forming bacterium isolated from a lab-scale methanogenic bioreactor digesting anaerobic sludge.</title>
        <authorList>
            <person name="El Houari A."/>
            <person name="Mcdonald J."/>
        </authorList>
    </citation>
    <scope>NUCLEOTIDE SEQUENCE [LARGE SCALE GENOMIC DNA]</scope>
    <source>
        <strain evidence="10">m25</strain>
    </source>
</reference>
<name>A0ABT1NHS1_9FIRM</name>
<accession>A0ABT1NHS1</accession>
<evidence type="ECO:0000256" key="5">
    <source>
        <dbReference type="ARBA" id="ARBA00022989"/>
    </source>
</evidence>
<dbReference type="RefSeq" id="WP_255228156.1">
    <property type="nucleotide sequence ID" value="NZ_JAJEKE010000013.1"/>
</dbReference>
<keyword evidence="2 7" id="KW-0813">Transport</keyword>
<dbReference type="CDD" id="cd06261">
    <property type="entry name" value="TM_PBP2"/>
    <property type="match status" value="1"/>
</dbReference>
<feature type="transmembrane region" description="Helical" evidence="7">
    <location>
        <begin position="101"/>
        <end position="122"/>
    </location>
</feature>
<dbReference type="PANTHER" id="PTHR43163:SF6">
    <property type="entry name" value="DIPEPTIDE TRANSPORT SYSTEM PERMEASE PROTEIN DPPB-RELATED"/>
    <property type="match status" value="1"/>
</dbReference>
<organism evidence="9 10">
    <name type="scientific">Lutispora saccharofermentans</name>
    <dbReference type="NCBI Taxonomy" id="3024236"/>
    <lineage>
        <taxon>Bacteria</taxon>
        <taxon>Bacillati</taxon>
        <taxon>Bacillota</taxon>
        <taxon>Clostridia</taxon>
        <taxon>Lutisporales</taxon>
        <taxon>Lutisporaceae</taxon>
        <taxon>Lutispora</taxon>
    </lineage>
</organism>
<evidence type="ECO:0000256" key="1">
    <source>
        <dbReference type="ARBA" id="ARBA00004651"/>
    </source>
</evidence>
<comment type="similarity">
    <text evidence="7">Belongs to the binding-protein-dependent transport system permease family.</text>
</comment>
<keyword evidence="4 7" id="KW-0812">Transmembrane</keyword>
<dbReference type="Pfam" id="PF19300">
    <property type="entry name" value="BPD_transp_1_N"/>
    <property type="match status" value="1"/>
</dbReference>
<feature type="domain" description="ABC transmembrane type-1" evidence="8">
    <location>
        <begin position="95"/>
        <end position="304"/>
    </location>
</feature>
<evidence type="ECO:0000313" key="9">
    <source>
        <dbReference type="EMBL" id="MCQ1530634.1"/>
    </source>
</evidence>
<dbReference type="InterPro" id="IPR000515">
    <property type="entry name" value="MetI-like"/>
</dbReference>
<keyword evidence="3" id="KW-1003">Cell membrane</keyword>
<dbReference type="SUPFAM" id="SSF161098">
    <property type="entry name" value="MetI-like"/>
    <property type="match status" value="1"/>
</dbReference>
<evidence type="ECO:0000256" key="4">
    <source>
        <dbReference type="ARBA" id="ARBA00022692"/>
    </source>
</evidence>
<keyword evidence="5 7" id="KW-1133">Transmembrane helix</keyword>
<proteinExistence type="inferred from homology"/>
<dbReference type="Pfam" id="PF00528">
    <property type="entry name" value="BPD_transp_1"/>
    <property type="match status" value="1"/>
</dbReference>
<protein>
    <submittedName>
        <fullName evidence="9">ABC transporter permease</fullName>
    </submittedName>
</protein>
<comment type="subcellular location">
    <subcellularLocation>
        <location evidence="1 7">Cell membrane</location>
        <topology evidence="1 7">Multi-pass membrane protein</topology>
    </subcellularLocation>
</comment>
<evidence type="ECO:0000256" key="2">
    <source>
        <dbReference type="ARBA" id="ARBA00022448"/>
    </source>
</evidence>
<evidence type="ECO:0000313" key="10">
    <source>
        <dbReference type="Proteomes" id="UP001651880"/>
    </source>
</evidence>
<dbReference type="Gene3D" id="1.10.3720.10">
    <property type="entry name" value="MetI-like"/>
    <property type="match status" value="1"/>
</dbReference>
<keyword evidence="10" id="KW-1185">Reference proteome</keyword>
<dbReference type="PANTHER" id="PTHR43163">
    <property type="entry name" value="DIPEPTIDE TRANSPORT SYSTEM PERMEASE PROTEIN DPPB-RELATED"/>
    <property type="match status" value="1"/>
</dbReference>
<feature type="transmembrane region" description="Helical" evidence="7">
    <location>
        <begin position="9"/>
        <end position="30"/>
    </location>
</feature>
<gene>
    <name evidence="9" type="ORF">LJD61_13915</name>
</gene>
<dbReference type="PROSITE" id="PS50928">
    <property type="entry name" value="ABC_TM1"/>
    <property type="match status" value="1"/>
</dbReference>
<comment type="caution">
    <text evidence="9">The sequence shown here is derived from an EMBL/GenBank/DDBJ whole genome shotgun (WGS) entry which is preliminary data.</text>
</comment>
<dbReference type="InterPro" id="IPR045621">
    <property type="entry name" value="BPD_transp_1_N"/>
</dbReference>
<evidence type="ECO:0000256" key="6">
    <source>
        <dbReference type="ARBA" id="ARBA00023136"/>
    </source>
</evidence>
<sequence length="314" mass="35156">MKDYIIRRILMLIPVLIGITLCIFLIMHMLPGDAISSMLGIEETPEARQRLEEQFGLDLPWYKQYWNWISRVLQGDFGNSLRTDKPILPEMLSRFKLTFELTLLAAAISWIIAIPLGIISALKRNTWVDGVVRVMSLIGVSVPNFALATLLILVLSLGFSYYPPVGYESFIENPAVNLQIMILPAFVLGAIMSGSVMRMTRSSILEVLRQDFIKAVRAKGASEKIVIFVHALKNGMIPIITLIGMQIGSLLGGTVVTEQIFSLPGLGQMVLTAINQRDYPVVQACIMFIAFIYVIVNLIVDILYTYIDPRISYK</sequence>